<accession>A0ABX6T228</accession>
<keyword evidence="1" id="KW-0472">Membrane</keyword>
<sequence>MTENGTVPKGTSKPRKRSTDWSFTVFVISLCMMAFLYGFAANEFDLPPKGLMRQAVSALKALNLIDRTMPTGVNRIEDKPAPAKFVNQLDPAAGTELLLVTGWPNRGRCQKYPCLASVIDRSGKILRSWPAPLDELFSDTKEFSGDVKPSSFYPIGLGMLHDGSLVATFHGTNVYPYAVGIARIDPNGKVLWKHLDGAHHWIHIGADERIYAPVQVRRRMKNVGDNAVELRCPDIVYDEGVRIYRPDGSVERTLMLSDILVANGYPGLIYSVRDDCDPLHINSVDIVTPEIAKNIPGATSGDLLISLREQSAIVLLDPVSSKIKRMIVGRSAAQHSARFLPDGTVLVFDNQGGSRSLGGSRILRVNLVDGSAQTVFPTDASGPVLPFFNFDGGTVTPSPDGKRAMIASKHEARDIEIDLATGKPLWTMLHVADSGSAGGKPEAAYFNAYGNYYLTKEQLAALHLQ</sequence>
<protein>
    <recommendedName>
        <fullName evidence="4">Aryl-sulfate sulfotransferase</fullName>
    </recommendedName>
</protein>
<dbReference type="InterPro" id="IPR011044">
    <property type="entry name" value="Quino_amine_DH_bsu"/>
</dbReference>
<keyword evidence="3" id="KW-1185">Reference proteome</keyword>
<proteinExistence type="predicted"/>
<evidence type="ECO:0000256" key="1">
    <source>
        <dbReference type="SAM" id="Phobius"/>
    </source>
</evidence>
<dbReference type="EMBL" id="CP060780">
    <property type="protein sequence ID" value="QNP43879.1"/>
    <property type="molecule type" value="Genomic_DNA"/>
</dbReference>
<feature type="transmembrane region" description="Helical" evidence="1">
    <location>
        <begin position="21"/>
        <end position="40"/>
    </location>
</feature>
<reference evidence="2 3" key="1">
    <citation type="submission" date="2020-08" db="EMBL/GenBank/DDBJ databases">
        <title>Genome sequence of Sphingomonas daechungensis KACC 18115T.</title>
        <authorList>
            <person name="Hyun D.-W."/>
            <person name="Bae J.-W."/>
        </authorList>
    </citation>
    <scope>NUCLEOTIDE SEQUENCE [LARGE SCALE GENOMIC DNA]</scope>
    <source>
        <strain evidence="2 3">KACC 18115</strain>
    </source>
</reference>
<evidence type="ECO:0000313" key="3">
    <source>
        <dbReference type="Proteomes" id="UP000516134"/>
    </source>
</evidence>
<dbReference type="Pfam" id="PF14269">
    <property type="entry name" value="Arylsulfotran_2"/>
    <property type="match status" value="1"/>
</dbReference>
<evidence type="ECO:0000313" key="2">
    <source>
        <dbReference type="EMBL" id="QNP43879.1"/>
    </source>
</evidence>
<name>A0ABX6T228_9SPHN</name>
<organism evidence="2 3">
    <name type="scientific">Sphingomonas daechungensis</name>
    <dbReference type="NCBI Taxonomy" id="1176646"/>
    <lineage>
        <taxon>Bacteria</taxon>
        <taxon>Pseudomonadati</taxon>
        <taxon>Pseudomonadota</taxon>
        <taxon>Alphaproteobacteria</taxon>
        <taxon>Sphingomonadales</taxon>
        <taxon>Sphingomonadaceae</taxon>
        <taxon>Sphingomonas</taxon>
    </lineage>
</organism>
<dbReference type="Proteomes" id="UP000516134">
    <property type="component" value="Chromosome"/>
</dbReference>
<gene>
    <name evidence="2" type="ORF">H9L15_04400</name>
</gene>
<dbReference type="SUPFAM" id="SSF50969">
    <property type="entry name" value="YVTN repeat-like/Quinoprotein amine dehydrogenase"/>
    <property type="match status" value="1"/>
</dbReference>
<keyword evidence="1" id="KW-0812">Transmembrane</keyword>
<evidence type="ECO:0008006" key="4">
    <source>
        <dbReference type="Google" id="ProtNLM"/>
    </source>
</evidence>
<keyword evidence="1" id="KW-1133">Transmembrane helix</keyword>
<dbReference type="RefSeq" id="WP_187715304.1">
    <property type="nucleotide sequence ID" value="NZ_BAABJC010000001.1"/>
</dbReference>
<dbReference type="InterPro" id="IPR039535">
    <property type="entry name" value="ASST-like"/>
</dbReference>